<reference evidence="1 2" key="1">
    <citation type="submission" date="2021-01" db="EMBL/GenBank/DDBJ databases">
        <title>Aequorivita sp. strain KX20305, a bacterium isolated from the sediment collected at a cold seep field in South China Sea.</title>
        <authorList>
            <person name="Zhang H."/>
            <person name="Li C."/>
        </authorList>
    </citation>
    <scope>NUCLEOTIDE SEQUENCE [LARGE SCALE GENOMIC DNA]</scope>
    <source>
        <strain evidence="1 2">KX20305</strain>
    </source>
</reference>
<proteinExistence type="predicted"/>
<dbReference type="PROSITE" id="PS51257">
    <property type="entry name" value="PROKAR_LIPOPROTEIN"/>
    <property type="match status" value="1"/>
</dbReference>
<protein>
    <recommendedName>
        <fullName evidence="3">Lipoprotein</fullName>
    </recommendedName>
</protein>
<evidence type="ECO:0008006" key="3">
    <source>
        <dbReference type="Google" id="ProtNLM"/>
    </source>
</evidence>
<evidence type="ECO:0000313" key="2">
    <source>
        <dbReference type="Proteomes" id="UP000629420"/>
    </source>
</evidence>
<dbReference type="Proteomes" id="UP000629420">
    <property type="component" value="Chromosome"/>
</dbReference>
<organism evidence="1 2">
    <name type="scientific">Aequorivita iocasae</name>
    <dbReference type="NCBI Taxonomy" id="2803865"/>
    <lineage>
        <taxon>Bacteria</taxon>
        <taxon>Pseudomonadati</taxon>
        <taxon>Bacteroidota</taxon>
        <taxon>Flavobacteriia</taxon>
        <taxon>Flavobacteriales</taxon>
        <taxon>Flavobacteriaceae</taxon>
        <taxon>Aequorivita</taxon>
    </lineage>
</organism>
<dbReference type="EMBL" id="CP068439">
    <property type="protein sequence ID" value="QQX77146.1"/>
    <property type="molecule type" value="Genomic_DNA"/>
</dbReference>
<name>A0ABX7DU45_9FLAO</name>
<evidence type="ECO:0000313" key="1">
    <source>
        <dbReference type="EMBL" id="QQX77146.1"/>
    </source>
</evidence>
<keyword evidence="2" id="KW-1185">Reference proteome</keyword>
<sequence>MKFSLSVLIVFSVLFTSCNKDDGTPQEAQELSEPNFYALTVGNSWRYEYFQRIDRTDEFESLGAFDDVSITGTSEINGNTFYTFETTTSGNDGTSAIVPDNGTVVTKLRDSSGYLIDENHLKYFSNSNINQEYLIRDAPGDAKIYGVLASVDSNVQVAAGDFVCSVNELFAKFTNGNISPGRDYYSYSEEIGQVKSTCSFVSDSLTRVERRLVSYNIAE</sequence>
<dbReference type="RefSeq" id="WP_202337049.1">
    <property type="nucleotide sequence ID" value="NZ_CP068439.1"/>
</dbReference>
<accession>A0ABX7DU45</accession>
<gene>
    <name evidence="1" type="ORF">JK629_02410</name>
</gene>